<feature type="transmembrane region" description="Helical" evidence="12">
    <location>
        <begin position="107"/>
        <end position="125"/>
    </location>
</feature>
<keyword evidence="4 12" id="KW-0812">Transmembrane</keyword>
<protein>
    <recommendedName>
        <fullName evidence="12">Fluoride-specific ion channel FluC</fullName>
    </recommendedName>
</protein>
<dbReference type="NCBIfam" id="NF010794">
    <property type="entry name" value="PRK14198.1"/>
    <property type="match status" value="1"/>
</dbReference>
<keyword evidence="7 12" id="KW-0406">Ion transport</keyword>
<gene>
    <name evidence="12" type="primary">fluC</name>
    <name evidence="12" type="synonym">crcB</name>
    <name evidence="13" type="ORF">SAMN05216337_1004275</name>
</gene>
<dbReference type="AlphaFoldDB" id="A0A1G6NW12"/>
<comment type="activity regulation">
    <text evidence="12">Na(+) is not transported, but it plays an essential structural role and its presence is essential for fluoride channel function.</text>
</comment>
<dbReference type="EMBL" id="FMZW01000004">
    <property type="protein sequence ID" value="SDC72123.1"/>
    <property type="molecule type" value="Genomic_DNA"/>
</dbReference>
<dbReference type="Pfam" id="PF02537">
    <property type="entry name" value="CRCB"/>
    <property type="match status" value="1"/>
</dbReference>
<dbReference type="HAMAP" id="MF_00454">
    <property type="entry name" value="FluC"/>
    <property type="match status" value="1"/>
</dbReference>
<evidence type="ECO:0000256" key="2">
    <source>
        <dbReference type="ARBA" id="ARBA00022475"/>
    </source>
</evidence>
<evidence type="ECO:0000313" key="13">
    <source>
        <dbReference type="EMBL" id="SDC72123.1"/>
    </source>
</evidence>
<dbReference type="PANTHER" id="PTHR28259">
    <property type="entry name" value="FLUORIDE EXPORT PROTEIN 1-RELATED"/>
    <property type="match status" value="1"/>
</dbReference>
<evidence type="ECO:0000256" key="9">
    <source>
        <dbReference type="ARBA" id="ARBA00023303"/>
    </source>
</evidence>
<dbReference type="NCBIfam" id="NF010805">
    <property type="entry name" value="PRK14209.1"/>
    <property type="match status" value="1"/>
</dbReference>
<accession>A0A1G6NW12</accession>
<keyword evidence="9 12" id="KW-0407">Ion channel</keyword>
<evidence type="ECO:0000256" key="11">
    <source>
        <dbReference type="ARBA" id="ARBA00035585"/>
    </source>
</evidence>
<proteinExistence type="inferred from homology"/>
<evidence type="ECO:0000256" key="4">
    <source>
        <dbReference type="ARBA" id="ARBA00022692"/>
    </source>
</evidence>
<feature type="transmembrane region" description="Helical" evidence="12">
    <location>
        <begin position="73"/>
        <end position="95"/>
    </location>
</feature>
<keyword evidence="12" id="KW-0479">Metal-binding</keyword>
<feature type="transmembrane region" description="Helical" evidence="12">
    <location>
        <begin position="41"/>
        <end position="61"/>
    </location>
</feature>
<dbReference type="GO" id="GO:0046872">
    <property type="term" value="F:metal ion binding"/>
    <property type="evidence" value="ECO:0007669"/>
    <property type="project" value="UniProtKB-KW"/>
</dbReference>
<evidence type="ECO:0000256" key="7">
    <source>
        <dbReference type="ARBA" id="ARBA00023065"/>
    </source>
</evidence>
<feature type="binding site" evidence="12">
    <location>
        <position position="115"/>
    </location>
    <ligand>
        <name>Na(+)</name>
        <dbReference type="ChEBI" id="CHEBI:29101"/>
        <note>structural</note>
    </ligand>
</feature>
<dbReference type="Proteomes" id="UP000199245">
    <property type="component" value="Unassembled WGS sequence"/>
</dbReference>
<comment type="catalytic activity">
    <reaction evidence="11">
        <text>fluoride(in) = fluoride(out)</text>
        <dbReference type="Rhea" id="RHEA:76159"/>
        <dbReference type="ChEBI" id="CHEBI:17051"/>
    </reaction>
    <physiologicalReaction direction="left-to-right" evidence="11">
        <dbReference type="Rhea" id="RHEA:76160"/>
    </physiologicalReaction>
</comment>
<dbReference type="GO" id="GO:0005886">
    <property type="term" value="C:plasma membrane"/>
    <property type="evidence" value="ECO:0007669"/>
    <property type="project" value="UniProtKB-SubCell"/>
</dbReference>
<evidence type="ECO:0000256" key="10">
    <source>
        <dbReference type="ARBA" id="ARBA00035120"/>
    </source>
</evidence>
<keyword evidence="3" id="KW-0997">Cell inner membrane</keyword>
<dbReference type="NCBIfam" id="NF010791">
    <property type="entry name" value="PRK14195.1"/>
    <property type="match status" value="1"/>
</dbReference>
<evidence type="ECO:0000256" key="12">
    <source>
        <dbReference type="HAMAP-Rule" id="MF_00454"/>
    </source>
</evidence>
<dbReference type="InterPro" id="IPR003691">
    <property type="entry name" value="FluC"/>
</dbReference>
<comment type="similarity">
    <text evidence="10 12">Belongs to the fluoride channel Fluc/FEX (TC 1.A.43) family.</text>
</comment>
<feature type="transmembrane region" description="Helical" evidence="12">
    <location>
        <begin position="137"/>
        <end position="161"/>
    </location>
</feature>
<evidence type="ECO:0000256" key="8">
    <source>
        <dbReference type="ARBA" id="ARBA00023136"/>
    </source>
</evidence>
<comment type="subcellular location">
    <subcellularLocation>
        <location evidence="1 12">Cell membrane</location>
        <topology evidence="1 12">Multi-pass membrane protein</topology>
    </subcellularLocation>
</comment>
<feature type="binding site" evidence="12">
    <location>
        <position position="118"/>
    </location>
    <ligand>
        <name>Na(+)</name>
        <dbReference type="ChEBI" id="CHEBI:29101"/>
        <note>structural</note>
    </ligand>
</feature>
<evidence type="ECO:0000256" key="3">
    <source>
        <dbReference type="ARBA" id="ARBA00022519"/>
    </source>
</evidence>
<sequence>MLRIARNDIEINFEGGSYGCCPFCCLATIAALRHKARMGQLTSYLLVFFGGGLGATLRQLINVTCARCIGTAFPYGTFIINITGSTVMGLIAGYLAFKGDASQPWRLFLMTGILGGYTTFSAFSLDTALLYERGELGLAVLYVAGSVAFSIAGLFAGLAIIRHLT</sequence>
<evidence type="ECO:0000256" key="6">
    <source>
        <dbReference type="ARBA" id="ARBA00023053"/>
    </source>
</evidence>
<keyword evidence="8 12" id="KW-0472">Membrane</keyword>
<reference evidence="13 14" key="1">
    <citation type="submission" date="2016-10" db="EMBL/GenBank/DDBJ databases">
        <authorList>
            <person name="de Groot N.N."/>
        </authorList>
    </citation>
    <scope>NUCLEOTIDE SEQUENCE [LARGE SCALE GENOMIC DNA]</scope>
    <source>
        <strain evidence="13 14">R5</strain>
    </source>
</reference>
<evidence type="ECO:0000256" key="1">
    <source>
        <dbReference type="ARBA" id="ARBA00004651"/>
    </source>
</evidence>
<dbReference type="GO" id="GO:0140114">
    <property type="term" value="P:cellular detoxification of fluoride"/>
    <property type="evidence" value="ECO:0007669"/>
    <property type="project" value="UniProtKB-UniRule"/>
</dbReference>
<dbReference type="GO" id="GO:0062054">
    <property type="term" value="F:fluoride channel activity"/>
    <property type="evidence" value="ECO:0007669"/>
    <property type="project" value="UniProtKB-UniRule"/>
</dbReference>
<dbReference type="PANTHER" id="PTHR28259:SF1">
    <property type="entry name" value="FLUORIDE EXPORT PROTEIN 1-RELATED"/>
    <property type="match status" value="1"/>
</dbReference>
<keyword evidence="2 12" id="KW-1003">Cell membrane</keyword>
<evidence type="ECO:0000313" key="14">
    <source>
        <dbReference type="Proteomes" id="UP000199245"/>
    </source>
</evidence>
<evidence type="ECO:0000256" key="5">
    <source>
        <dbReference type="ARBA" id="ARBA00022989"/>
    </source>
</evidence>
<organism evidence="13 14">
    <name type="scientific">Bradyrhizobium brasilense</name>
    <dbReference type="NCBI Taxonomy" id="1419277"/>
    <lineage>
        <taxon>Bacteria</taxon>
        <taxon>Pseudomonadati</taxon>
        <taxon>Pseudomonadota</taxon>
        <taxon>Alphaproteobacteria</taxon>
        <taxon>Hyphomicrobiales</taxon>
        <taxon>Nitrobacteraceae</taxon>
        <taxon>Bradyrhizobium</taxon>
    </lineage>
</organism>
<name>A0A1G6NW12_9BRAD</name>
<keyword evidence="12" id="KW-0813">Transport</keyword>
<dbReference type="NCBIfam" id="TIGR00494">
    <property type="entry name" value="crcB"/>
    <property type="match status" value="1"/>
</dbReference>
<keyword evidence="6 12" id="KW-0915">Sodium</keyword>
<keyword evidence="5 12" id="KW-1133">Transmembrane helix</keyword>
<comment type="function">
    <text evidence="12">Fluoride-specific ion channel. Important for reducing fluoride concentration in the cell, thus reducing its toxicity.</text>
</comment>